<dbReference type="InterPro" id="IPR007197">
    <property type="entry name" value="rSAM"/>
</dbReference>
<comment type="caution">
    <text evidence="6">The sequence shown here is derived from an EMBL/GenBank/DDBJ whole genome shotgun (WGS) entry which is preliminary data.</text>
</comment>
<reference evidence="6 7" key="1">
    <citation type="journal article" date="2016" name="Nat. Commun.">
        <title>Thousands of microbial genomes shed light on interconnected biogeochemical processes in an aquifer system.</title>
        <authorList>
            <person name="Anantharaman K."/>
            <person name="Brown C.T."/>
            <person name="Hug L.A."/>
            <person name="Sharon I."/>
            <person name="Castelle C.J."/>
            <person name="Probst A.J."/>
            <person name="Thomas B.C."/>
            <person name="Singh A."/>
            <person name="Wilkins M.J."/>
            <person name="Karaoz U."/>
            <person name="Brodie E.L."/>
            <person name="Williams K.H."/>
            <person name="Hubbard S.S."/>
            <person name="Banfield J.F."/>
        </authorList>
    </citation>
    <scope>NUCLEOTIDE SEQUENCE [LARGE SCALE GENOMIC DNA]</scope>
</reference>
<dbReference type="PROSITE" id="PS51918">
    <property type="entry name" value="RADICAL_SAM"/>
    <property type="match status" value="1"/>
</dbReference>
<keyword evidence="3" id="KW-0408">Iron</keyword>
<gene>
    <name evidence="6" type="ORF">A2358_01475</name>
</gene>
<keyword evidence="2" id="KW-0479">Metal-binding</keyword>
<dbReference type="EMBL" id="MHPJ01000001">
    <property type="protein sequence ID" value="OGZ79617.1"/>
    <property type="molecule type" value="Genomic_DNA"/>
</dbReference>
<organism evidence="6 7">
    <name type="scientific">Candidatus Staskawiczbacteria bacterium RIFOXYB1_FULL_37_44</name>
    <dbReference type="NCBI Taxonomy" id="1802223"/>
    <lineage>
        <taxon>Bacteria</taxon>
        <taxon>Candidatus Staskawicziibacteriota</taxon>
    </lineage>
</organism>
<keyword evidence="4" id="KW-0411">Iron-sulfur</keyword>
<dbReference type="STRING" id="1802223.A2358_01475"/>
<dbReference type="InterPro" id="IPR058240">
    <property type="entry name" value="rSAM_sf"/>
</dbReference>
<dbReference type="InterPro" id="IPR023885">
    <property type="entry name" value="4Fe4S-binding_SPASM_dom"/>
</dbReference>
<dbReference type="PANTHER" id="PTHR11228">
    <property type="entry name" value="RADICAL SAM DOMAIN PROTEIN"/>
    <property type="match status" value="1"/>
</dbReference>
<dbReference type="AlphaFoldDB" id="A0A1G2IYC3"/>
<dbReference type="GO" id="GO:0051536">
    <property type="term" value="F:iron-sulfur cluster binding"/>
    <property type="evidence" value="ECO:0007669"/>
    <property type="project" value="UniProtKB-KW"/>
</dbReference>
<dbReference type="PANTHER" id="PTHR11228:SF7">
    <property type="entry name" value="PQQA PEPTIDE CYCLASE"/>
    <property type="match status" value="1"/>
</dbReference>
<name>A0A1G2IYC3_9BACT</name>
<protein>
    <recommendedName>
        <fullName evidence="5">Radical SAM core domain-containing protein</fullName>
    </recommendedName>
</protein>
<evidence type="ECO:0000256" key="2">
    <source>
        <dbReference type="ARBA" id="ARBA00022723"/>
    </source>
</evidence>
<dbReference type="CDD" id="cd21109">
    <property type="entry name" value="SPASM"/>
    <property type="match status" value="1"/>
</dbReference>
<dbReference type="Gene3D" id="3.20.20.70">
    <property type="entry name" value="Aldolase class I"/>
    <property type="match status" value="1"/>
</dbReference>
<evidence type="ECO:0000313" key="7">
    <source>
        <dbReference type="Proteomes" id="UP000178650"/>
    </source>
</evidence>
<keyword evidence="1" id="KW-0949">S-adenosyl-L-methionine</keyword>
<dbReference type="GO" id="GO:0003824">
    <property type="term" value="F:catalytic activity"/>
    <property type="evidence" value="ECO:0007669"/>
    <property type="project" value="InterPro"/>
</dbReference>
<dbReference type="SFLD" id="SFLDS00029">
    <property type="entry name" value="Radical_SAM"/>
    <property type="match status" value="1"/>
</dbReference>
<dbReference type="InterPro" id="IPR050377">
    <property type="entry name" value="Radical_SAM_PqqE_MftC-like"/>
</dbReference>
<dbReference type="Pfam" id="PF04055">
    <property type="entry name" value="Radical_SAM"/>
    <property type="match status" value="1"/>
</dbReference>
<evidence type="ECO:0000256" key="1">
    <source>
        <dbReference type="ARBA" id="ARBA00022691"/>
    </source>
</evidence>
<dbReference type="SUPFAM" id="SSF102114">
    <property type="entry name" value="Radical SAM enzymes"/>
    <property type="match status" value="1"/>
</dbReference>
<evidence type="ECO:0000313" key="6">
    <source>
        <dbReference type="EMBL" id="OGZ79617.1"/>
    </source>
</evidence>
<dbReference type="SFLD" id="SFLDG01067">
    <property type="entry name" value="SPASM/twitch_domain_containing"/>
    <property type="match status" value="1"/>
</dbReference>
<evidence type="ECO:0000259" key="5">
    <source>
        <dbReference type="PROSITE" id="PS51918"/>
    </source>
</evidence>
<proteinExistence type="predicted"/>
<dbReference type="GO" id="GO:0046872">
    <property type="term" value="F:metal ion binding"/>
    <property type="evidence" value="ECO:0007669"/>
    <property type="project" value="UniProtKB-KW"/>
</dbReference>
<accession>A0A1G2IYC3</accession>
<evidence type="ECO:0000256" key="4">
    <source>
        <dbReference type="ARBA" id="ARBA00023014"/>
    </source>
</evidence>
<evidence type="ECO:0000256" key="3">
    <source>
        <dbReference type="ARBA" id="ARBA00023004"/>
    </source>
</evidence>
<dbReference type="Proteomes" id="UP000178650">
    <property type="component" value="Unassembled WGS sequence"/>
</dbReference>
<dbReference type="CDD" id="cd01335">
    <property type="entry name" value="Radical_SAM"/>
    <property type="match status" value="1"/>
</dbReference>
<sequence length="394" mass="46980">MIKNFRKIKGVKRFFDKHFDEVFYFLKKRRFVKAYNLIWSQLWVRDLDGGKFDWIFRRFPQLAPYPKEIEIEITTRCYMKCIMCEHTHWKDENYRSQDMNFEQFKSIINQFPHLRYINVTGEGTGFLNKDFFKMLDYLNKKNVNTMFVENFDLFDEEKIKKIIDLDVERIEVSLDAATEDTYKNIRIGAKWDRVMENLKKMREMKIKHKTPFPYIFFRLIAMKNNVHEIPALARLIGELDINLGKITDFQIVGLLSFPEIEHLNVENISEQIIKEADSIAKEMNINLIWSHTSNNCSSNNFCAKWLQPYIMIDGSAILDCALMMENNRSQLKRTSLGNLFNQNFREIWDSPRYQRIRKGINKINGPVPKLCEGCRGYDTKQREKLFGIMSDNKN</sequence>
<feature type="domain" description="Radical SAM core" evidence="5">
    <location>
        <begin position="63"/>
        <end position="286"/>
    </location>
</feature>
<dbReference type="Pfam" id="PF13186">
    <property type="entry name" value="SPASM"/>
    <property type="match status" value="1"/>
</dbReference>
<dbReference type="InterPro" id="IPR013785">
    <property type="entry name" value="Aldolase_TIM"/>
</dbReference>